<accession>A0A150JII4</accession>
<dbReference type="EMBL" id="LNJE01000003">
    <property type="protein sequence ID" value="KYC58409.1"/>
    <property type="molecule type" value="Genomic_DNA"/>
</dbReference>
<reference evidence="1" key="1">
    <citation type="journal article" date="2016" name="ISME J.">
        <title>Chasing the elusive Euryarchaeota class WSA2: genomes reveal a uniquely fastidious methyl-reducing methanogen.</title>
        <authorList>
            <person name="Nobu M.K."/>
            <person name="Narihiro T."/>
            <person name="Kuroda K."/>
            <person name="Mei R."/>
            <person name="Liu W.T."/>
        </authorList>
    </citation>
    <scope>NUCLEOTIDE SEQUENCE [LARGE SCALE GENOMIC DNA]</scope>
    <source>
        <strain evidence="1">ADurb1213_Bin02801</strain>
    </source>
</reference>
<comment type="caution">
    <text evidence="1">The sequence shown here is derived from an EMBL/GenBank/DDBJ whole genome shotgun (WGS) entry which is preliminary data.</text>
</comment>
<evidence type="ECO:0000313" key="1">
    <source>
        <dbReference type="EMBL" id="KYC58409.1"/>
    </source>
</evidence>
<organism evidence="1">
    <name type="scientific">Candidatus Methanofastidiosum methylothiophilum</name>
    <dbReference type="NCBI Taxonomy" id="1705564"/>
    <lineage>
        <taxon>Archaea</taxon>
        <taxon>Methanobacteriati</taxon>
        <taxon>Methanobacteriota</taxon>
        <taxon>Stenosarchaea group</taxon>
        <taxon>Candidatus Methanofastidiosia</taxon>
        <taxon>Candidatus Methanofastidiosales</taxon>
        <taxon>Candidatus Methanofastidiosaceae</taxon>
        <taxon>Candidatus Methanofastidiosum</taxon>
    </lineage>
</organism>
<gene>
    <name evidence="1" type="ORF">APG09_00431</name>
</gene>
<accession>A0A150JMB8</accession>
<proteinExistence type="predicted"/>
<dbReference type="AlphaFoldDB" id="A0A150JMB8"/>
<protein>
    <submittedName>
        <fullName evidence="1">Uncharacterized protein</fullName>
    </submittedName>
</protein>
<sequence>MLKIAVQKDAIFSILAFPYLSANGPKNNVKMPNGSIYAVIDNAADGIERFKSSAILIIKGAAA</sequence>
<name>A0A150JMB8_9EURY</name>